<dbReference type="OrthoDB" id="7875527at2"/>
<dbReference type="AlphaFoldDB" id="A0A1I0RZT5"/>
<dbReference type="STRING" id="364200.SAMN04488515_3541"/>
<feature type="signal peptide" evidence="1">
    <location>
        <begin position="1"/>
        <end position="24"/>
    </location>
</feature>
<evidence type="ECO:0000256" key="1">
    <source>
        <dbReference type="SAM" id="SignalP"/>
    </source>
</evidence>
<dbReference type="RefSeq" id="WP_089997261.1">
    <property type="nucleotide sequence ID" value="NZ_FOIZ01000003.1"/>
</dbReference>
<evidence type="ECO:0000313" key="3">
    <source>
        <dbReference type="Proteomes" id="UP000199167"/>
    </source>
</evidence>
<name>A0A1I0RZT5_9RHOB</name>
<proteinExistence type="predicted"/>
<evidence type="ECO:0000313" key="2">
    <source>
        <dbReference type="EMBL" id="SEW47174.1"/>
    </source>
</evidence>
<organism evidence="2 3">
    <name type="scientific">Cognatiyoonia koreensis</name>
    <dbReference type="NCBI Taxonomy" id="364200"/>
    <lineage>
        <taxon>Bacteria</taxon>
        <taxon>Pseudomonadati</taxon>
        <taxon>Pseudomonadota</taxon>
        <taxon>Alphaproteobacteria</taxon>
        <taxon>Rhodobacterales</taxon>
        <taxon>Paracoccaceae</taxon>
        <taxon>Cognatiyoonia</taxon>
    </lineage>
</organism>
<reference evidence="2 3" key="1">
    <citation type="submission" date="2016-10" db="EMBL/GenBank/DDBJ databases">
        <authorList>
            <person name="de Groot N.N."/>
        </authorList>
    </citation>
    <scope>NUCLEOTIDE SEQUENCE [LARGE SCALE GENOMIC DNA]</scope>
    <source>
        <strain evidence="2 3">DSM 17925</strain>
    </source>
</reference>
<feature type="chain" id="PRO_5011680928" evidence="1">
    <location>
        <begin position="25"/>
        <end position="104"/>
    </location>
</feature>
<dbReference type="Proteomes" id="UP000199167">
    <property type="component" value="Unassembled WGS sequence"/>
</dbReference>
<dbReference type="EMBL" id="FOIZ01000003">
    <property type="protein sequence ID" value="SEW47174.1"/>
    <property type="molecule type" value="Genomic_DNA"/>
</dbReference>
<keyword evidence="3" id="KW-1185">Reference proteome</keyword>
<keyword evidence="1" id="KW-0732">Signal</keyword>
<accession>A0A1I0RZT5</accession>
<sequence>MVFVRILMVVVLTLSASLSSAMSAGHTPVADHQHASVEVMADEQPMCCQDGMDRAQTCHALSALLPASELSDAAPAKGKDLFCTSGVLLTGFEPSGPLDPPRPV</sequence>
<protein>
    <submittedName>
        <fullName evidence="2">Uncharacterized protein</fullName>
    </submittedName>
</protein>
<gene>
    <name evidence="2" type="ORF">SAMN04488515_3541</name>
</gene>